<dbReference type="SUPFAM" id="SSF54695">
    <property type="entry name" value="POZ domain"/>
    <property type="match status" value="2"/>
</dbReference>
<feature type="domain" description="BTB" evidence="2">
    <location>
        <begin position="117"/>
        <end position="186"/>
    </location>
</feature>
<name>A0AAD9SGI0_PHOAM</name>
<dbReference type="Proteomes" id="UP001265746">
    <property type="component" value="Unassembled WGS sequence"/>
</dbReference>
<accession>A0AAD9SGI0</accession>
<evidence type="ECO:0000256" key="1">
    <source>
        <dbReference type="SAM" id="MobiDB-lite"/>
    </source>
</evidence>
<dbReference type="PROSITE" id="PS50097">
    <property type="entry name" value="BTB"/>
    <property type="match status" value="2"/>
</dbReference>
<keyword evidence="4" id="KW-1185">Reference proteome</keyword>
<feature type="compositionally biased region" description="Polar residues" evidence="1">
    <location>
        <begin position="38"/>
        <end position="53"/>
    </location>
</feature>
<gene>
    <name evidence="3" type="ORF">N8I77_006383</name>
</gene>
<comment type="caution">
    <text evidence="3">The sequence shown here is derived from an EMBL/GenBank/DDBJ whole genome shotgun (WGS) entry which is preliminary data.</text>
</comment>
<dbReference type="CDD" id="cd18186">
    <property type="entry name" value="BTB_POZ_ZBTB_KLHL-like"/>
    <property type="match status" value="2"/>
</dbReference>
<dbReference type="EMBL" id="JAUJFL010000003">
    <property type="protein sequence ID" value="KAK2607722.1"/>
    <property type="molecule type" value="Genomic_DNA"/>
</dbReference>
<dbReference type="SMART" id="SM00225">
    <property type="entry name" value="BTB"/>
    <property type="match status" value="2"/>
</dbReference>
<organism evidence="3 4">
    <name type="scientific">Phomopsis amygdali</name>
    <name type="common">Fusicoccum amygdali</name>
    <dbReference type="NCBI Taxonomy" id="1214568"/>
    <lineage>
        <taxon>Eukaryota</taxon>
        <taxon>Fungi</taxon>
        <taxon>Dikarya</taxon>
        <taxon>Ascomycota</taxon>
        <taxon>Pezizomycotina</taxon>
        <taxon>Sordariomycetes</taxon>
        <taxon>Sordariomycetidae</taxon>
        <taxon>Diaporthales</taxon>
        <taxon>Diaporthaceae</taxon>
        <taxon>Diaporthe</taxon>
    </lineage>
</organism>
<dbReference type="InterPro" id="IPR011333">
    <property type="entry name" value="SKP1/BTB/POZ_sf"/>
</dbReference>
<feature type="region of interest" description="Disordered" evidence="1">
    <location>
        <begin position="1"/>
        <end position="112"/>
    </location>
</feature>
<dbReference type="InterPro" id="IPR000210">
    <property type="entry name" value="BTB/POZ_dom"/>
</dbReference>
<dbReference type="PANTHER" id="PTHR47843">
    <property type="entry name" value="BTB DOMAIN-CONTAINING PROTEIN-RELATED"/>
    <property type="match status" value="1"/>
</dbReference>
<feature type="compositionally biased region" description="Basic and acidic residues" evidence="1">
    <location>
        <begin position="93"/>
        <end position="112"/>
    </location>
</feature>
<reference evidence="3" key="1">
    <citation type="submission" date="2023-06" db="EMBL/GenBank/DDBJ databases">
        <authorList>
            <person name="Noh H."/>
        </authorList>
    </citation>
    <scope>NUCLEOTIDE SEQUENCE</scope>
    <source>
        <strain evidence="3">DUCC20226</strain>
    </source>
</reference>
<dbReference type="PANTHER" id="PTHR47843:SF2">
    <property type="entry name" value="BTB DOMAIN-CONTAINING PROTEIN"/>
    <property type="match status" value="1"/>
</dbReference>
<sequence>MSSKRDSLDDDGFLDTRPWPIHKRRMISKPPEPDDAAGTSSTVHGSVEPSSSAEAPVTGALADTMGAVSSSKDAGDREGIEESGKPAGKSGKRRDTPKSVEPPERPEPPVDRLFSDRVVTILVGPSEVQWRLHENLLSGISDFFKSAFNSGFKESLEDKLAMPEDDPSSFELFVRWVYIRTLTPAAVSNSTLAANVLLGKDFTAGPSTACIQDYLRLYVLASKLLVEELENACVDMAHAFYSVGMRRPDIKDVQYVYANTMPGCGMRRLLKERLTLGLFKGKQHNPVTPEWNEILNMTPDLGFDIVSEIASFNWISGAPPANNDRPSQPIKPAPRDEVLSDRIVTILVGQQKKKWLIHENLLSAKSEFFRASFRGGFHEGESSVLELPEDDPRVFELFIGWAYAQPINNLNASPMKIFSQPDNKKTTVRDYLILYLFADKYMMEELQNETIDVVYDHYKLSCNEPHSKDIELVYNNTTAGSKMRELMIVHSAFRLFSGCVVVRYWGDVLKSNSEIGHDLILMIGNWRLKFGQKIDKTLQPACHFHVHKKTGHCTSIKKE</sequence>
<dbReference type="AlphaFoldDB" id="A0AAD9SGI0"/>
<dbReference type="Pfam" id="PF00651">
    <property type="entry name" value="BTB"/>
    <property type="match status" value="2"/>
</dbReference>
<feature type="compositionally biased region" description="Basic and acidic residues" evidence="1">
    <location>
        <begin position="73"/>
        <end position="84"/>
    </location>
</feature>
<evidence type="ECO:0000313" key="3">
    <source>
        <dbReference type="EMBL" id="KAK2607722.1"/>
    </source>
</evidence>
<protein>
    <recommendedName>
        <fullName evidence="2">BTB domain-containing protein</fullName>
    </recommendedName>
</protein>
<evidence type="ECO:0000259" key="2">
    <source>
        <dbReference type="PROSITE" id="PS50097"/>
    </source>
</evidence>
<evidence type="ECO:0000313" key="4">
    <source>
        <dbReference type="Proteomes" id="UP001265746"/>
    </source>
</evidence>
<proteinExistence type="predicted"/>
<feature type="domain" description="BTB" evidence="2">
    <location>
        <begin position="342"/>
        <end position="411"/>
    </location>
</feature>
<dbReference type="Gene3D" id="3.30.710.10">
    <property type="entry name" value="Potassium Channel Kv1.1, Chain A"/>
    <property type="match status" value="2"/>
</dbReference>